<organism evidence="6 7">
    <name type="scientific">Chondromyces crocatus</name>
    <dbReference type="NCBI Taxonomy" id="52"/>
    <lineage>
        <taxon>Bacteria</taxon>
        <taxon>Pseudomonadati</taxon>
        <taxon>Myxococcota</taxon>
        <taxon>Polyangia</taxon>
        <taxon>Polyangiales</taxon>
        <taxon>Polyangiaceae</taxon>
        <taxon>Chondromyces</taxon>
    </lineage>
</organism>
<feature type="chain" id="PRO_5005459596" evidence="4">
    <location>
        <begin position="29"/>
        <end position="683"/>
    </location>
</feature>
<dbReference type="Proteomes" id="UP000067626">
    <property type="component" value="Chromosome"/>
</dbReference>
<dbReference type="Gene3D" id="2.120.10.30">
    <property type="entry name" value="TolB, C-terminal domain"/>
    <property type="match status" value="1"/>
</dbReference>
<evidence type="ECO:0000313" key="6">
    <source>
        <dbReference type="EMBL" id="AKT41130.1"/>
    </source>
</evidence>
<feature type="compositionally biased region" description="Low complexity" evidence="3">
    <location>
        <begin position="52"/>
        <end position="63"/>
    </location>
</feature>
<dbReference type="Gene3D" id="3.40.50.1820">
    <property type="entry name" value="alpha/beta hydrolase"/>
    <property type="match status" value="1"/>
</dbReference>
<keyword evidence="1" id="KW-0378">Hydrolase</keyword>
<dbReference type="PRINTS" id="PR00862">
    <property type="entry name" value="PROLIGOPTASE"/>
</dbReference>
<evidence type="ECO:0000256" key="3">
    <source>
        <dbReference type="SAM" id="MobiDB-lite"/>
    </source>
</evidence>
<dbReference type="InterPro" id="IPR011042">
    <property type="entry name" value="6-blade_b-propeller_TolB-like"/>
</dbReference>
<dbReference type="PANTHER" id="PTHR42776:SF27">
    <property type="entry name" value="DIPEPTIDYL PEPTIDASE FAMILY MEMBER 6"/>
    <property type="match status" value="1"/>
</dbReference>
<evidence type="ECO:0000256" key="1">
    <source>
        <dbReference type="ARBA" id="ARBA00022801"/>
    </source>
</evidence>
<dbReference type="STRING" id="52.CMC5_052910"/>
<keyword evidence="4" id="KW-0732">Signal</keyword>
<keyword evidence="2" id="KW-0645">Protease</keyword>
<feature type="region of interest" description="Disordered" evidence="3">
    <location>
        <begin position="30"/>
        <end position="63"/>
    </location>
</feature>
<gene>
    <name evidence="6" type="ORF">CMC5_052910</name>
</gene>
<dbReference type="RefSeq" id="WP_082362799.1">
    <property type="nucleotide sequence ID" value="NZ_CP012159.1"/>
</dbReference>
<dbReference type="GO" id="GO:0006508">
    <property type="term" value="P:proteolysis"/>
    <property type="evidence" value="ECO:0007669"/>
    <property type="project" value="InterPro"/>
</dbReference>
<evidence type="ECO:0000259" key="5">
    <source>
        <dbReference type="Pfam" id="PF00326"/>
    </source>
</evidence>
<name>A0A0K1EJU7_CHOCO</name>
<evidence type="ECO:0000256" key="2">
    <source>
        <dbReference type="ARBA" id="ARBA00022825"/>
    </source>
</evidence>
<evidence type="ECO:0000313" key="7">
    <source>
        <dbReference type="Proteomes" id="UP000067626"/>
    </source>
</evidence>
<dbReference type="PROSITE" id="PS51257">
    <property type="entry name" value="PROKAR_LIPOPROTEIN"/>
    <property type="match status" value="1"/>
</dbReference>
<dbReference type="GO" id="GO:0004252">
    <property type="term" value="F:serine-type endopeptidase activity"/>
    <property type="evidence" value="ECO:0007669"/>
    <property type="project" value="InterPro"/>
</dbReference>
<dbReference type="PANTHER" id="PTHR42776">
    <property type="entry name" value="SERINE PEPTIDASE S9 FAMILY MEMBER"/>
    <property type="match status" value="1"/>
</dbReference>
<dbReference type="AlphaFoldDB" id="A0A0K1EJU7"/>
<feature type="signal peptide" evidence="4">
    <location>
        <begin position="1"/>
        <end position="28"/>
    </location>
</feature>
<accession>A0A0K1EJU7</accession>
<proteinExistence type="predicted"/>
<keyword evidence="2" id="KW-0720">Serine protease</keyword>
<dbReference type="KEGG" id="ccro:CMC5_052910"/>
<dbReference type="OrthoDB" id="4269629at2"/>
<feature type="compositionally biased region" description="Basic and acidic residues" evidence="3">
    <location>
        <begin position="34"/>
        <end position="44"/>
    </location>
</feature>
<dbReference type="InterPro" id="IPR029058">
    <property type="entry name" value="AB_hydrolase_fold"/>
</dbReference>
<dbReference type="InterPro" id="IPR015943">
    <property type="entry name" value="WD40/YVTN_repeat-like_dom_sf"/>
</dbReference>
<dbReference type="Gene3D" id="2.130.10.10">
    <property type="entry name" value="YVTN repeat-like/Quinoprotein amine dehydrogenase"/>
    <property type="match status" value="1"/>
</dbReference>
<reference evidence="6 7" key="1">
    <citation type="submission" date="2015-07" db="EMBL/GenBank/DDBJ databases">
        <title>Genome analysis of myxobacterium Chondromyces crocatus Cm c5 reveals a high potential for natural compound synthesis and the genetic basis for the loss of fruiting body formation.</title>
        <authorList>
            <person name="Zaburannyi N."/>
            <person name="Bunk B."/>
            <person name="Maier J."/>
            <person name="Overmann J."/>
            <person name="Mueller R."/>
        </authorList>
    </citation>
    <scope>NUCLEOTIDE SEQUENCE [LARGE SCALE GENOMIC DNA]</scope>
    <source>
        <strain evidence="6 7">Cm c5</strain>
    </source>
</reference>
<dbReference type="InterPro" id="IPR001375">
    <property type="entry name" value="Peptidase_S9_cat"/>
</dbReference>
<dbReference type="Pfam" id="PF07676">
    <property type="entry name" value="PD40"/>
    <property type="match status" value="2"/>
</dbReference>
<feature type="domain" description="Peptidase S9 prolyl oligopeptidase catalytic" evidence="5">
    <location>
        <begin position="472"/>
        <end position="676"/>
    </location>
</feature>
<protein>
    <submittedName>
        <fullName evidence="6">Peptidase S9</fullName>
    </submittedName>
</protein>
<dbReference type="SUPFAM" id="SSF53474">
    <property type="entry name" value="alpha/beta-Hydrolases"/>
    <property type="match status" value="1"/>
</dbReference>
<keyword evidence="7" id="KW-1185">Reference proteome</keyword>
<dbReference type="InterPro" id="IPR002470">
    <property type="entry name" value="Peptidase_S9A"/>
</dbReference>
<dbReference type="EMBL" id="CP012159">
    <property type="protein sequence ID" value="AKT41130.1"/>
    <property type="molecule type" value="Genomic_DNA"/>
</dbReference>
<dbReference type="InterPro" id="IPR011659">
    <property type="entry name" value="WD40"/>
</dbReference>
<dbReference type="Pfam" id="PF00326">
    <property type="entry name" value="Peptidase_S9"/>
    <property type="match status" value="1"/>
</dbReference>
<sequence>MRCLSRSGPRLCLLGLAVALSACATATADVAPSGRRDRAAEEARPGPAVTSAPPADARPDVPAGADAVRDAALAERVVPLLDAFVNSEASFSPDGKTLLFNSNRHGLPQLYVAETSRPDAPARRLVSTKERISDGVITPDGKGVIFLSDKGLDENLSIFRVDLGGKNLVELTPGESLQRTMPMLPDGAPGTMVYSARAAADVSSRVIVQSTSSGGVPRVVYTAPKPAVVTDARRDGKEALLIQLTSNSDMTLFVVDLGSGKARAIYPKEGMATMGYARFSADGRRVFVATDGGGEAGLVLALDAATGRELARYTEEHPRTAKAAELAVSRRGDRVAVRMNAGNRSEVRLLDAQKLTPAGTVALPLGSGTLSDFSADGKRLGVSWSTPSAPADVMAVDTASGMVSRLRDEPRPSLAALPPLEASIVEVTSFDGTRVPVNVYLPQGGASRGALPVLVLVHGGPADSSEIRWSTAVRYFGSLGYAVVEPNVRGSTGFGRAYEEADNGRKRLDALADLGAVARWVGEQPWADPARRVVMGGSYGGYMVLLALTRQPELWRAGVDMVGISSLRTFLKTTTGFVQEVFKVEFGDLEKDGAFLDSISPLADADKIVAPLFVYAGANDPRVPLAESDQIVLALRRRGVPVEYMVRDDEGHSLERRESRIAFYARVGRFLEKQLARGKEGAP</sequence>
<dbReference type="SUPFAM" id="SSF82171">
    <property type="entry name" value="DPP6 N-terminal domain-like"/>
    <property type="match status" value="1"/>
</dbReference>
<evidence type="ECO:0000256" key="4">
    <source>
        <dbReference type="SAM" id="SignalP"/>
    </source>
</evidence>